<comment type="similarity">
    <text evidence="2">Belongs to the histidine acid phosphatase family.</text>
</comment>
<dbReference type="InterPro" id="IPR000560">
    <property type="entry name" value="His_Pase_clade-2"/>
</dbReference>
<gene>
    <name evidence="9" type="primary">acp1</name>
</gene>
<evidence type="ECO:0000256" key="8">
    <source>
        <dbReference type="SAM" id="SignalP"/>
    </source>
</evidence>
<keyword evidence="7" id="KW-0325">Glycoprotein</keyword>
<evidence type="ECO:0000313" key="9">
    <source>
        <dbReference type="EMBL" id="AFQ55439.1"/>
    </source>
</evidence>
<feature type="signal peptide" evidence="8">
    <location>
        <begin position="1"/>
        <end position="20"/>
    </location>
</feature>
<dbReference type="Pfam" id="PF00328">
    <property type="entry name" value="His_Phos_2"/>
    <property type="match status" value="1"/>
</dbReference>
<evidence type="ECO:0000256" key="3">
    <source>
        <dbReference type="ARBA" id="ARBA00012646"/>
    </source>
</evidence>
<protein>
    <recommendedName>
        <fullName evidence="3">acid phosphatase</fullName>
        <ecNumber evidence="3">3.1.3.2</ecNumber>
    </recommendedName>
</protein>
<proteinExistence type="evidence at transcript level"/>
<evidence type="ECO:0000256" key="5">
    <source>
        <dbReference type="ARBA" id="ARBA00022801"/>
    </source>
</evidence>
<comment type="catalytic activity">
    <reaction evidence="1">
        <text>a phosphate monoester + H2O = an alcohol + phosphate</text>
        <dbReference type="Rhea" id="RHEA:15017"/>
        <dbReference type="ChEBI" id="CHEBI:15377"/>
        <dbReference type="ChEBI" id="CHEBI:30879"/>
        <dbReference type="ChEBI" id="CHEBI:43474"/>
        <dbReference type="ChEBI" id="CHEBI:67140"/>
        <dbReference type="EC" id="3.1.3.2"/>
    </reaction>
</comment>
<feature type="chain" id="PRO_5004593495" description="acid phosphatase" evidence="8">
    <location>
        <begin position="21"/>
        <end position="484"/>
    </location>
</feature>
<evidence type="ECO:0000256" key="2">
    <source>
        <dbReference type="ARBA" id="ARBA00005375"/>
    </source>
</evidence>
<dbReference type="PROSITE" id="PS00616">
    <property type="entry name" value="HIS_ACID_PHOSPHAT_1"/>
    <property type="match status" value="1"/>
</dbReference>
<dbReference type="AlphaFoldDB" id="T1PRW4"/>
<dbReference type="CDD" id="cd07061">
    <property type="entry name" value="HP_HAP_like"/>
    <property type="match status" value="1"/>
</dbReference>
<keyword evidence="5" id="KW-0378">Hydrolase</keyword>
<evidence type="ECO:0000313" key="10">
    <source>
        <dbReference type="EMBL" id="AVA09656.1"/>
    </source>
</evidence>
<dbReference type="EMBL" id="JQ341056">
    <property type="protein sequence ID" value="AFQ55439.1"/>
    <property type="molecule type" value="mRNA"/>
</dbReference>
<evidence type="ECO:0000256" key="4">
    <source>
        <dbReference type="ARBA" id="ARBA00022729"/>
    </source>
</evidence>
<evidence type="ECO:0000256" key="1">
    <source>
        <dbReference type="ARBA" id="ARBA00000032"/>
    </source>
</evidence>
<dbReference type="InterPro" id="IPR029033">
    <property type="entry name" value="His_PPase_superfam"/>
</dbReference>
<accession>T1PRW4</accession>
<dbReference type="InterPro" id="IPR050645">
    <property type="entry name" value="Histidine_acid_phosphatase"/>
</dbReference>
<dbReference type="Gene3D" id="3.40.50.1240">
    <property type="entry name" value="Phosphoglycerate mutase-like"/>
    <property type="match status" value="1"/>
</dbReference>
<reference evidence="10" key="2">
    <citation type="journal article" date="2018" name="Front. Plant Sci.">
        <title>Large-Scale Identification and Characterization of Heterodera avenae Putative Effectors Suppressing or Inducing Cell Death in Nicotiana benthamiana.</title>
        <authorList>
            <person name="Chen C."/>
            <person name="Chen Y."/>
            <person name="Jian H."/>
            <person name="Yang D."/>
            <person name="Dai Y."/>
            <person name="Pan L."/>
            <person name="Shi F."/>
            <person name="Yang S."/>
            <person name="Liu Q."/>
        </authorList>
    </citation>
    <scope>NUCLEOTIDE SEQUENCE</scope>
    <source>
        <strain evidence="10">Isotig10098a</strain>
    </source>
</reference>
<name>T1PRW4_HETAV</name>
<evidence type="ECO:0000256" key="7">
    <source>
        <dbReference type="ARBA" id="ARBA00023180"/>
    </source>
</evidence>
<dbReference type="PANTHER" id="PTHR11567:SF211">
    <property type="entry name" value="PROSTATIC ACID PHOSPHATASE"/>
    <property type="match status" value="1"/>
</dbReference>
<organism evidence="9">
    <name type="scientific">Heterodera avenae</name>
    <name type="common">Cereal cyst nematode worm</name>
    <dbReference type="NCBI Taxonomy" id="34510"/>
    <lineage>
        <taxon>Eukaryota</taxon>
        <taxon>Metazoa</taxon>
        <taxon>Ecdysozoa</taxon>
        <taxon>Nematoda</taxon>
        <taxon>Chromadorea</taxon>
        <taxon>Rhabditida</taxon>
        <taxon>Tylenchina</taxon>
        <taxon>Tylenchomorpha</taxon>
        <taxon>Tylenchoidea</taxon>
        <taxon>Heteroderidae</taxon>
        <taxon>Heteroderinae</taxon>
        <taxon>Heterodera</taxon>
    </lineage>
</organism>
<keyword evidence="6" id="KW-1015">Disulfide bond</keyword>
<evidence type="ECO:0000256" key="6">
    <source>
        <dbReference type="ARBA" id="ARBA00023157"/>
    </source>
</evidence>
<keyword evidence="4 8" id="KW-0732">Signal</keyword>
<dbReference type="SUPFAM" id="SSF53254">
    <property type="entry name" value="Phosphoglycerate mutase-like"/>
    <property type="match status" value="1"/>
</dbReference>
<dbReference type="EMBL" id="MG525191">
    <property type="protein sequence ID" value="AVA09656.1"/>
    <property type="molecule type" value="Genomic_DNA"/>
</dbReference>
<sequence length="484" mass="55442">MQLFALFPAFNCLFWFFVFADPSQSDRELVLLQSLWRHGDRSPTGTFRTDIYQEDFWPQGWGQLSPRGMSQQVTLGKKLRKRYVDQLGQIGSSYNSHELYVRATDVNRTLISAISNFIGFYGKGKPGHDYPNESDWPVGFVPIAIHTVDGKRDFISPNGAMCPRYRELTDLIRNTVEYQNTFQRYSSLLKFLSDKAEKTVDIFDIWLFEDTFFVEKDNNLTLVNWAEGNDTLLKQINELHNTLLKWESGIGLQQFNGVNFPVEMPKIRGGTLLWSMIGNMLNKIACEKKLNSVREKDREIPGLKSPLGTPICKWMKRMKYLAYSAHDTTIASLFSTFGFRKTNYDLDGYPQYTSCVTVELWRDKNVGQLSINVLYWKPNEESFVDITKDIKGCEYGCTLNQFVKRSEVYRMNPNPEKYCQMPLFPNSTTVSPPITIIPTSDAPASPTAVPASSRASARPTAENVLFIFSPLVFFGFLLIEKKLC</sequence>
<dbReference type="GO" id="GO:0003993">
    <property type="term" value="F:acid phosphatase activity"/>
    <property type="evidence" value="ECO:0007669"/>
    <property type="project" value="UniProtKB-EC"/>
</dbReference>
<dbReference type="PANTHER" id="PTHR11567">
    <property type="entry name" value="ACID PHOSPHATASE-RELATED"/>
    <property type="match status" value="1"/>
</dbReference>
<reference evidence="9" key="1">
    <citation type="submission" date="2012-01" db="EMBL/GenBank/DDBJ databases">
        <title>Molecular and functional analysis of new gene Ha-acp-1 from Heterodera avenae.</title>
        <authorList>
            <person name="Peng D."/>
            <person name="Liu Y."/>
            <person name="Long H."/>
            <person name="Peng H."/>
        </authorList>
    </citation>
    <scope>NUCLEOTIDE SEQUENCE</scope>
</reference>
<dbReference type="InterPro" id="IPR033379">
    <property type="entry name" value="Acid_Pase_AS"/>
</dbReference>
<dbReference type="EC" id="3.1.3.2" evidence="3"/>